<keyword evidence="2" id="KW-1133">Transmembrane helix</keyword>
<gene>
    <name evidence="3" type="ORF">ACH3YB_31585</name>
</gene>
<keyword evidence="2" id="KW-0472">Membrane</keyword>
<evidence type="ECO:0000313" key="4">
    <source>
        <dbReference type="Proteomes" id="UP001610810"/>
    </source>
</evidence>
<keyword evidence="4" id="KW-1185">Reference proteome</keyword>
<keyword evidence="2" id="KW-0812">Transmembrane</keyword>
<dbReference type="RefSeq" id="WP_398353423.1">
    <property type="nucleotide sequence ID" value="NZ_JBIQWK010000011.1"/>
</dbReference>
<comment type="caution">
    <text evidence="3">The sequence shown here is derived from an EMBL/GenBank/DDBJ whole genome shotgun (WGS) entry which is preliminary data.</text>
</comment>
<evidence type="ECO:0000256" key="1">
    <source>
        <dbReference type="SAM" id="MobiDB-lite"/>
    </source>
</evidence>
<dbReference type="EMBL" id="JBIQWK010000011">
    <property type="protein sequence ID" value="MFI0576178.1"/>
    <property type="molecule type" value="Genomic_DNA"/>
</dbReference>
<feature type="region of interest" description="Disordered" evidence="1">
    <location>
        <begin position="50"/>
        <end position="71"/>
    </location>
</feature>
<organism evidence="3 4">
    <name type="scientific">Streptomyces tendae</name>
    <dbReference type="NCBI Taxonomy" id="1932"/>
    <lineage>
        <taxon>Bacteria</taxon>
        <taxon>Bacillati</taxon>
        <taxon>Actinomycetota</taxon>
        <taxon>Actinomycetes</taxon>
        <taxon>Kitasatosporales</taxon>
        <taxon>Streptomycetaceae</taxon>
        <taxon>Streptomyces</taxon>
    </lineage>
</organism>
<reference evidence="3 4" key="1">
    <citation type="submission" date="2024-10" db="EMBL/GenBank/DDBJ databases">
        <authorList>
            <person name="Wannawong T."/>
            <person name="Kuncharoen N."/>
            <person name="Mhuantong W."/>
        </authorList>
    </citation>
    <scope>NUCLEOTIDE SEQUENCE [LARGE SCALE GENOMIC DNA]</scope>
    <source>
        <strain evidence="3 4">CALK1-4</strain>
    </source>
</reference>
<protein>
    <submittedName>
        <fullName evidence="3">Uncharacterized protein</fullName>
    </submittedName>
</protein>
<dbReference type="Proteomes" id="UP001610810">
    <property type="component" value="Unassembled WGS sequence"/>
</dbReference>
<feature type="compositionally biased region" description="Basic residues" evidence="1">
    <location>
        <begin position="59"/>
        <end position="71"/>
    </location>
</feature>
<sequence>MSDQLARTGTAGTLVIGGVAVTGYYLLAIALAVVLTGALCIRLAFRHRLDAGQPGSPTRRGRHSRKTGGRR</sequence>
<feature type="transmembrane region" description="Helical" evidence="2">
    <location>
        <begin position="24"/>
        <end position="45"/>
    </location>
</feature>
<name>A0ABW7S9Z6_STRTE</name>
<evidence type="ECO:0000256" key="2">
    <source>
        <dbReference type="SAM" id="Phobius"/>
    </source>
</evidence>
<proteinExistence type="predicted"/>
<evidence type="ECO:0000313" key="3">
    <source>
        <dbReference type="EMBL" id="MFI0576178.1"/>
    </source>
</evidence>
<accession>A0ABW7S9Z6</accession>